<evidence type="ECO:0000313" key="7">
    <source>
        <dbReference type="Proteomes" id="UP000322530"/>
    </source>
</evidence>
<feature type="domain" description="Peptidase S8/S53" evidence="5">
    <location>
        <begin position="268"/>
        <end position="500"/>
    </location>
</feature>
<keyword evidence="2" id="KW-0645">Protease</keyword>
<dbReference type="InterPro" id="IPR050131">
    <property type="entry name" value="Peptidase_S8_subtilisin-like"/>
</dbReference>
<dbReference type="CDD" id="cd00306">
    <property type="entry name" value="Peptidases_S8_S53"/>
    <property type="match status" value="1"/>
</dbReference>
<dbReference type="InterPro" id="IPR023828">
    <property type="entry name" value="Peptidase_S8_Ser-AS"/>
</dbReference>
<dbReference type="SUPFAM" id="SSF52743">
    <property type="entry name" value="Subtilisin-like"/>
    <property type="match status" value="1"/>
</dbReference>
<evidence type="ECO:0000256" key="4">
    <source>
        <dbReference type="ARBA" id="ARBA00022825"/>
    </source>
</evidence>
<keyword evidence="7" id="KW-1185">Reference proteome</keyword>
<reference evidence="6 7" key="1">
    <citation type="submission" date="2019-01" db="EMBL/GenBank/DDBJ databases">
        <title>Draft genome sequence of Dictyobacter sp. Uno17.</title>
        <authorList>
            <person name="Wang C.M."/>
            <person name="Zheng Y."/>
            <person name="Sakai Y."/>
            <person name="Abe K."/>
            <person name="Yokota A."/>
            <person name="Yabe S."/>
        </authorList>
    </citation>
    <scope>NUCLEOTIDE SEQUENCE [LARGE SCALE GENOMIC DNA]</scope>
    <source>
        <strain evidence="6 7">Uno17</strain>
    </source>
</reference>
<dbReference type="PANTHER" id="PTHR43806:SF11">
    <property type="entry name" value="CEREVISIN-RELATED"/>
    <property type="match status" value="1"/>
</dbReference>
<dbReference type="OrthoDB" id="137962at2"/>
<evidence type="ECO:0000256" key="1">
    <source>
        <dbReference type="ARBA" id="ARBA00011073"/>
    </source>
</evidence>
<evidence type="ECO:0000313" key="6">
    <source>
        <dbReference type="EMBL" id="GCF09177.1"/>
    </source>
</evidence>
<evidence type="ECO:0000256" key="2">
    <source>
        <dbReference type="ARBA" id="ARBA00022670"/>
    </source>
</evidence>
<accession>A0A5A5TCV5</accession>
<gene>
    <name evidence="6" type="ORF">KDI_27410</name>
</gene>
<dbReference type="InterPro" id="IPR036852">
    <property type="entry name" value="Peptidase_S8/S53_dom_sf"/>
</dbReference>
<comment type="similarity">
    <text evidence="1">Belongs to the peptidase S8 family.</text>
</comment>
<sequence length="546" mass="60101">MQSRSSTEFMGTPAGWFHWIPGEMIVVVRLTRIPLDNVLDTVVEQIRIQLNTFLARYHFALDAYGTAGRWSESPTMPPVRRRAFVFGLHQKQPLLAVFFHTRHRDEQQKDPLPAALSYIHAHLEYFAQQGLHILSAMPNWIVTAAPFFYGAGGPASPPRPAPSVEVQSPPQAMPGWHLKFSPPPGLTLDAQDAEDVLVVVLDTAHHPDRIRSAATRPELRRNWLLQQLVNDMRQEDGSFVVEYDRYALTNDVRTGHDISQQARYYLMPDHGLFVSGIIRDLAPRAQIRLVRALNDFGGNDLYSFYAILTDLEHELVSGTIRRLVINLSLNIMPDIRRLPYLWFQERQWPTSQLIGVQRALGQIEEGLRLLFESLAAHGALVVAAAGNDSTLALQQELPPRPPRAPARYSSTLAVTSVNSNLLPSNFANAANLAPSTSGVATFGGDGPGVEDKNGLPDAVRGVFISPTFPSGALNNTGWADWSGTSFATPMMSALGAHLMAQGWSAANIIARLSSGQEQHSDLLSGIPPAVPSLLANIISVRQHFGL</sequence>
<dbReference type="GO" id="GO:0006508">
    <property type="term" value="P:proteolysis"/>
    <property type="evidence" value="ECO:0007669"/>
    <property type="project" value="UniProtKB-KW"/>
</dbReference>
<comment type="caution">
    <text evidence="6">The sequence shown here is derived from an EMBL/GenBank/DDBJ whole genome shotgun (WGS) entry which is preliminary data.</text>
</comment>
<proteinExistence type="inferred from homology"/>
<dbReference type="RefSeq" id="WP_149402130.1">
    <property type="nucleotide sequence ID" value="NZ_BIXY01000038.1"/>
</dbReference>
<keyword evidence="4" id="KW-0720">Serine protease</keyword>
<dbReference type="Pfam" id="PF00082">
    <property type="entry name" value="Peptidase_S8"/>
    <property type="match status" value="1"/>
</dbReference>
<dbReference type="EMBL" id="BIXY01000038">
    <property type="protein sequence ID" value="GCF09177.1"/>
    <property type="molecule type" value="Genomic_DNA"/>
</dbReference>
<dbReference type="GO" id="GO:0004252">
    <property type="term" value="F:serine-type endopeptidase activity"/>
    <property type="evidence" value="ECO:0007669"/>
    <property type="project" value="InterPro"/>
</dbReference>
<organism evidence="6 7">
    <name type="scientific">Dictyobacter arantiisoli</name>
    <dbReference type="NCBI Taxonomy" id="2014874"/>
    <lineage>
        <taxon>Bacteria</taxon>
        <taxon>Bacillati</taxon>
        <taxon>Chloroflexota</taxon>
        <taxon>Ktedonobacteria</taxon>
        <taxon>Ktedonobacterales</taxon>
        <taxon>Dictyobacteraceae</taxon>
        <taxon>Dictyobacter</taxon>
    </lineage>
</organism>
<protein>
    <recommendedName>
        <fullName evidence="5">Peptidase S8/S53 domain-containing protein</fullName>
    </recommendedName>
</protein>
<dbReference type="PROSITE" id="PS00138">
    <property type="entry name" value="SUBTILASE_SER"/>
    <property type="match status" value="1"/>
</dbReference>
<evidence type="ECO:0000256" key="3">
    <source>
        <dbReference type="ARBA" id="ARBA00022801"/>
    </source>
</evidence>
<name>A0A5A5TCV5_9CHLR</name>
<evidence type="ECO:0000259" key="5">
    <source>
        <dbReference type="Pfam" id="PF00082"/>
    </source>
</evidence>
<dbReference type="PANTHER" id="PTHR43806">
    <property type="entry name" value="PEPTIDASE S8"/>
    <property type="match status" value="1"/>
</dbReference>
<dbReference type="InterPro" id="IPR000209">
    <property type="entry name" value="Peptidase_S8/S53_dom"/>
</dbReference>
<dbReference type="Proteomes" id="UP000322530">
    <property type="component" value="Unassembled WGS sequence"/>
</dbReference>
<dbReference type="Gene3D" id="3.40.50.200">
    <property type="entry name" value="Peptidase S8/S53 domain"/>
    <property type="match status" value="1"/>
</dbReference>
<dbReference type="AlphaFoldDB" id="A0A5A5TCV5"/>
<keyword evidence="3" id="KW-0378">Hydrolase</keyword>